<dbReference type="GO" id="GO:0003995">
    <property type="term" value="F:acyl-CoA dehydrogenase activity"/>
    <property type="evidence" value="ECO:0007669"/>
    <property type="project" value="InterPro"/>
</dbReference>
<evidence type="ECO:0000313" key="3">
    <source>
        <dbReference type="Proteomes" id="UP000305848"/>
    </source>
</evidence>
<dbReference type="AlphaFoldDB" id="A0A4U3KX97"/>
<dbReference type="Proteomes" id="UP000305848">
    <property type="component" value="Unassembled WGS sequence"/>
</dbReference>
<sequence>MNVEQRIDLLVRLGKYMQSDAPAWQQAKHMAYLHNKWFIPEFIDTAVDNIVKAFLQKDILEDLVQQYDVKDMATHIKTVGIVMAGNLPLVGFHDFICVFISGNKLMMKLSSKDEVLLRHVADQLIEWNSEVASVITFAEMLKNCDAYIATGSNNTSRYFDYYFARYPHIIRKNRTSVAVLDGTETEEEIALLANDIQLYFGLGCRNVTKLFVPEGYNFVPLLEALKAYEYLMDYNKYKNNFDYQLALLIMGNKYYMNNDSIILTENANLFAPVAQLNYSYYNSKEETIDVLKNNTDVQCIVGHGCTPFGQAQQPCITSYADGVDTMAFLMELNADAEL</sequence>
<dbReference type="RefSeq" id="WP_137263476.1">
    <property type="nucleotide sequence ID" value="NZ_SZQL01000019.1"/>
</dbReference>
<protein>
    <submittedName>
        <fullName evidence="2">Acyl-CoA reductase</fullName>
    </submittedName>
</protein>
<organism evidence="2 3">
    <name type="scientific">Ilyomonas limi</name>
    <dbReference type="NCBI Taxonomy" id="2575867"/>
    <lineage>
        <taxon>Bacteria</taxon>
        <taxon>Pseudomonadati</taxon>
        <taxon>Bacteroidota</taxon>
        <taxon>Chitinophagia</taxon>
        <taxon>Chitinophagales</taxon>
        <taxon>Chitinophagaceae</taxon>
        <taxon>Ilyomonas</taxon>
    </lineage>
</organism>
<dbReference type="InterPro" id="IPR016161">
    <property type="entry name" value="Ald_DH/histidinol_DH"/>
</dbReference>
<dbReference type="SUPFAM" id="SSF53720">
    <property type="entry name" value="ALDH-like"/>
    <property type="match status" value="1"/>
</dbReference>
<keyword evidence="1" id="KW-0521">NADP</keyword>
<name>A0A4U3KX97_9BACT</name>
<dbReference type="InterPro" id="IPR008670">
    <property type="entry name" value="CoA_reduct_LuxC"/>
</dbReference>
<evidence type="ECO:0000313" key="2">
    <source>
        <dbReference type="EMBL" id="TKK65707.1"/>
    </source>
</evidence>
<dbReference type="Pfam" id="PF05893">
    <property type="entry name" value="LuxC"/>
    <property type="match status" value="1"/>
</dbReference>
<reference evidence="2 3" key="1">
    <citation type="submission" date="2019-05" db="EMBL/GenBank/DDBJ databases">
        <title>Panacibacter sp. strain 17mud1-8 Genome sequencing and assembly.</title>
        <authorList>
            <person name="Chhetri G."/>
        </authorList>
    </citation>
    <scope>NUCLEOTIDE SEQUENCE [LARGE SCALE GENOMIC DNA]</scope>
    <source>
        <strain evidence="2 3">17mud1-8</strain>
    </source>
</reference>
<keyword evidence="3" id="KW-1185">Reference proteome</keyword>
<accession>A0A4U3KX97</accession>
<proteinExistence type="predicted"/>
<dbReference type="OrthoDB" id="1522941at2"/>
<dbReference type="EMBL" id="SZQL01000019">
    <property type="protein sequence ID" value="TKK65707.1"/>
    <property type="molecule type" value="Genomic_DNA"/>
</dbReference>
<evidence type="ECO:0000256" key="1">
    <source>
        <dbReference type="ARBA" id="ARBA00022857"/>
    </source>
</evidence>
<gene>
    <name evidence="2" type="ORF">FC093_19430</name>
</gene>
<comment type="caution">
    <text evidence="2">The sequence shown here is derived from an EMBL/GenBank/DDBJ whole genome shotgun (WGS) entry which is preliminary data.</text>
</comment>
<dbReference type="GO" id="GO:0008218">
    <property type="term" value="P:bioluminescence"/>
    <property type="evidence" value="ECO:0007669"/>
    <property type="project" value="InterPro"/>
</dbReference>